<keyword evidence="4 9" id="KW-0812">Transmembrane</keyword>
<dbReference type="FunFam" id="1.20.1250.20:FF:000026">
    <property type="entry name" value="MFS quinate transporter QutD"/>
    <property type="match status" value="1"/>
</dbReference>
<dbReference type="PROSITE" id="PS50850">
    <property type="entry name" value="MFS"/>
    <property type="match status" value="1"/>
</dbReference>
<protein>
    <submittedName>
        <fullName evidence="11">General substrate transporter</fullName>
    </submittedName>
</protein>
<dbReference type="PROSITE" id="PS00216">
    <property type="entry name" value="SUGAR_TRANSPORT_1"/>
    <property type="match status" value="1"/>
</dbReference>
<feature type="transmembrane region" description="Helical" evidence="9">
    <location>
        <begin position="388"/>
        <end position="410"/>
    </location>
</feature>
<reference evidence="11" key="1">
    <citation type="submission" date="2019-10" db="EMBL/GenBank/DDBJ databases">
        <authorList>
            <consortium name="DOE Joint Genome Institute"/>
            <person name="Kuo A."/>
            <person name="Miyauchi S."/>
            <person name="Kiss E."/>
            <person name="Drula E."/>
            <person name="Kohler A."/>
            <person name="Sanchez-Garcia M."/>
            <person name="Andreopoulos B."/>
            <person name="Barry K.W."/>
            <person name="Bonito G."/>
            <person name="Buee M."/>
            <person name="Carver A."/>
            <person name="Chen C."/>
            <person name="Cichocki N."/>
            <person name="Clum A."/>
            <person name="Culley D."/>
            <person name="Crous P.W."/>
            <person name="Fauchery L."/>
            <person name="Girlanda M."/>
            <person name="Hayes R."/>
            <person name="Keri Z."/>
            <person name="LaButti K."/>
            <person name="Lipzen A."/>
            <person name="Lombard V."/>
            <person name="Magnuson J."/>
            <person name="Maillard F."/>
            <person name="Morin E."/>
            <person name="Murat C."/>
            <person name="Nolan M."/>
            <person name="Ohm R."/>
            <person name="Pangilinan J."/>
            <person name="Pereira M."/>
            <person name="Perotto S."/>
            <person name="Peter M."/>
            <person name="Riley R."/>
            <person name="Sitrit Y."/>
            <person name="Stielow B."/>
            <person name="Szollosi G."/>
            <person name="Zifcakova L."/>
            <person name="Stursova M."/>
            <person name="Spatafora J.W."/>
            <person name="Tedersoo L."/>
            <person name="Vaario L.-M."/>
            <person name="Yamada A."/>
            <person name="Yan M."/>
            <person name="Wang P."/>
            <person name="Xu J."/>
            <person name="Bruns T."/>
            <person name="Baldrian P."/>
            <person name="Vilgalys R."/>
            <person name="Henrissat B."/>
            <person name="Grigoriev I.V."/>
            <person name="Hibbett D."/>
            <person name="Nagy L.G."/>
            <person name="Martin F.M."/>
        </authorList>
    </citation>
    <scope>NUCLEOTIDE SEQUENCE</scope>
    <source>
        <strain evidence="11">BED1</strain>
    </source>
</reference>
<comment type="catalytic activity">
    <reaction evidence="7">
        <text>myo-inositol(out) + H(+)(out) = myo-inositol(in) + H(+)(in)</text>
        <dbReference type="Rhea" id="RHEA:60364"/>
        <dbReference type="ChEBI" id="CHEBI:15378"/>
        <dbReference type="ChEBI" id="CHEBI:17268"/>
    </reaction>
</comment>
<keyword evidence="12" id="KW-1185">Reference proteome</keyword>
<dbReference type="SUPFAM" id="SSF103473">
    <property type="entry name" value="MFS general substrate transporter"/>
    <property type="match status" value="1"/>
</dbReference>
<feature type="domain" description="Major facilitator superfamily (MFS) profile" evidence="10">
    <location>
        <begin position="42"/>
        <end position="513"/>
    </location>
</feature>
<comment type="subcellular location">
    <subcellularLocation>
        <location evidence="1">Membrane</location>
        <topology evidence="1">Multi-pass membrane protein</topology>
    </subcellularLocation>
</comment>
<evidence type="ECO:0000256" key="4">
    <source>
        <dbReference type="ARBA" id="ARBA00022692"/>
    </source>
</evidence>
<dbReference type="EMBL" id="WHUW01000009">
    <property type="protein sequence ID" value="KAF8442484.1"/>
    <property type="molecule type" value="Genomic_DNA"/>
</dbReference>
<dbReference type="GO" id="GO:0005351">
    <property type="term" value="F:carbohydrate:proton symporter activity"/>
    <property type="evidence" value="ECO:0007669"/>
    <property type="project" value="TreeGrafter"/>
</dbReference>
<evidence type="ECO:0000256" key="9">
    <source>
        <dbReference type="SAM" id="Phobius"/>
    </source>
</evidence>
<evidence type="ECO:0000256" key="5">
    <source>
        <dbReference type="ARBA" id="ARBA00022989"/>
    </source>
</evidence>
<dbReference type="PRINTS" id="PR00171">
    <property type="entry name" value="SUGRTRNSPORT"/>
</dbReference>
<dbReference type="Gene3D" id="1.20.1250.20">
    <property type="entry name" value="MFS general substrate transporter like domains"/>
    <property type="match status" value="1"/>
</dbReference>
<name>A0AAD4BYA7_BOLED</name>
<dbReference type="InterPro" id="IPR036259">
    <property type="entry name" value="MFS_trans_sf"/>
</dbReference>
<evidence type="ECO:0000259" key="10">
    <source>
        <dbReference type="PROSITE" id="PS50850"/>
    </source>
</evidence>
<dbReference type="PANTHER" id="PTHR48022">
    <property type="entry name" value="PLASTIDIC GLUCOSE TRANSPORTER 4"/>
    <property type="match status" value="1"/>
</dbReference>
<feature type="transmembrane region" description="Helical" evidence="9">
    <location>
        <begin position="485"/>
        <end position="509"/>
    </location>
</feature>
<organism evidence="11 12">
    <name type="scientific">Boletus edulis BED1</name>
    <dbReference type="NCBI Taxonomy" id="1328754"/>
    <lineage>
        <taxon>Eukaryota</taxon>
        <taxon>Fungi</taxon>
        <taxon>Dikarya</taxon>
        <taxon>Basidiomycota</taxon>
        <taxon>Agaricomycotina</taxon>
        <taxon>Agaricomycetes</taxon>
        <taxon>Agaricomycetidae</taxon>
        <taxon>Boletales</taxon>
        <taxon>Boletineae</taxon>
        <taxon>Boletaceae</taxon>
        <taxon>Boletoideae</taxon>
        <taxon>Boletus</taxon>
    </lineage>
</organism>
<keyword evidence="6 9" id="KW-0472">Membrane</keyword>
<feature type="transmembrane region" description="Helical" evidence="9">
    <location>
        <begin position="318"/>
        <end position="341"/>
    </location>
</feature>
<keyword evidence="3 8" id="KW-0813">Transport</keyword>
<dbReference type="InterPro" id="IPR020846">
    <property type="entry name" value="MFS_dom"/>
</dbReference>
<evidence type="ECO:0000313" key="12">
    <source>
        <dbReference type="Proteomes" id="UP001194468"/>
    </source>
</evidence>
<evidence type="ECO:0000256" key="8">
    <source>
        <dbReference type="RuleBase" id="RU003346"/>
    </source>
</evidence>
<comment type="similarity">
    <text evidence="2 8">Belongs to the major facilitator superfamily. Sugar transporter (TC 2.A.1.1) family.</text>
</comment>
<dbReference type="AlphaFoldDB" id="A0AAD4BYA7"/>
<evidence type="ECO:0000256" key="6">
    <source>
        <dbReference type="ARBA" id="ARBA00023136"/>
    </source>
</evidence>
<dbReference type="InterPro" id="IPR003663">
    <property type="entry name" value="Sugar/inositol_transpt"/>
</dbReference>
<dbReference type="NCBIfam" id="TIGR00879">
    <property type="entry name" value="SP"/>
    <property type="match status" value="1"/>
</dbReference>
<sequence length="568" mass="61797">MDSTTVPGAAQLRYALASDRRRALQGQSGWVGLVHNSRVFSIAVFASLGGLLYGYNQGVFSGVLSMYSFRTRMASAVDNPSTEGWLVAILELGAWFGVLCTGTLADKLSRKYTIVLAVVIFCIGVIVQTAAFEPSSIYGGRFVTGIGVGSLSMSVPLYNAELAPPEVRGSLVAVQQLAISFGIMVSFWIDYGTNYIGGTGVTQSEAAWRIPLALQLVPALILGAGILFMPFSPRRDSLYLWLVNKGRDDEALRVLGEARQLPPDSDLVQIEFLEIKAQHIFEQETSALRYPQYQDGSFSSKVKLAANAYLSLLSTRALFYRVAIGSLTMFFQQWTGVNAILYYAPSIFTSLGLTGNTTSLLATGVVGIVMWLATFPAVIWVDKVGRRPVLISGAFIMAACHLIIAILTSLYQKDWAAHTGAGWGACALVWIFAMAFGYSWGPCAWILVAEIWPLSVRGKGISIAASSNWMNNFIVGQVTPTVLTHLTFGTFIFFGVFSFLGGLFVFFFVPETKGLTLEEMDDVFGDRKGLAVADRQRQNDIADRIGLSTYSQGKPSITIEDDKENSTV</sequence>
<comment type="caution">
    <text evidence="11">The sequence shown here is derived from an EMBL/GenBank/DDBJ whole genome shotgun (WGS) entry which is preliminary data.</text>
</comment>
<dbReference type="Proteomes" id="UP001194468">
    <property type="component" value="Unassembled WGS sequence"/>
</dbReference>
<dbReference type="Pfam" id="PF00083">
    <property type="entry name" value="Sugar_tr"/>
    <property type="match status" value="1"/>
</dbReference>
<feature type="transmembrane region" description="Helical" evidence="9">
    <location>
        <begin position="361"/>
        <end position="381"/>
    </location>
</feature>
<accession>A0AAD4BYA7</accession>
<dbReference type="InterPro" id="IPR050360">
    <property type="entry name" value="MFS_Sugar_Transporters"/>
</dbReference>
<dbReference type="PANTHER" id="PTHR48022:SF20">
    <property type="entry name" value="MAJOR FACILITATOR SUPERFAMILY (MFS) PROFILE DOMAIN-CONTAINING PROTEIN-RELATED"/>
    <property type="match status" value="1"/>
</dbReference>
<feature type="transmembrane region" description="Helical" evidence="9">
    <location>
        <begin position="209"/>
        <end position="231"/>
    </location>
</feature>
<gene>
    <name evidence="11" type="ORF">L210DRAFT_3398119</name>
</gene>
<evidence type="ECO:0000256" key="1">
    <source>
        <dbReference type="ARBA" id="ARBA00004141"/>
    </source>
</evidence>
<dbReference type="InterPro" id="IPR005828">
    <property type="entry name" value="MFS_sugar_transport-like"/>
</dbReference>
<evidence type="ECO:0000313" key="11">
    <source>
        <dbReference type="EMBL" id="KAF8442484.1"/>
    </source>
</evidence>
<dbReference type="GO" id="GO:0016020">
    <property type="term" value="C:membrane"/>
    <property type="evidence" value="ECO:0007669"/>
    <property type="project" value="UniProtKB-SubCell"/>
</dbReference>
<reference evidence="11" key="2">
    <citation type="journal article" date="2020" name="Nat. Commun.">
        <title>Large-scale genome sequencing of mycorrhizal fungi provides insights into the early evolution of symbiotic traits.</title>
        <authorList>
            <person name="Miyauchi S."/>
            <person name="Kiss E."/>
            <person name="Kuo A."/>
            <person name="Drula E."/>
            <person name="Kohler A."/>
            <person name="Sanchez-Garcia M."/>
            <person name="Morin E."/>
            <person name="Andreopoulos B."/>
            <person name="Barry K.W."/>
            <person name="Bonito G."/>
            <person name="Buee M."/>
            <person name="Carver A."/>
            <person name="Chen C."/>
            <person name="Cichocki N."/>
            <person name="Clum A."/>
            <person name="Culley D."/>
            <person name="Crous P.W."/>
            <person name="Fauchery L."/>
            <person name="Girlanda M."/>
            <person name="Hayes R.D."/>
            <person name="Keri Z."/>
            <person name="LaButti K."/>
            <person name="Lipzen A."/>
            <person name="Lombard V."/>
            <person name="Magnuson J."/>
            <person name="Maillard F."/>
            <person name="Murat C."/>
            <person name="Nolan M."/>
            <person name="Ohm R.A."/>
            <person name="Pangilinan J."/>
            <person name="Pereira M.F."/>
            <person name="Perotto S."/>
            <person name="Peter M."/>
            <person name="Pfister S."/>
            <person name="Riley R."/>
            <person name="Sitrit Y."/>
            <person name="Stielow J.B."/>
            <person name="Szollosi G."/>
            <person name="Zifcakova L."/>
            <person name="Stursova M."/>
            <person name="Spatafora J.W."/>
            <person name="Tedersoo L."/>
            <person name="Vaario L.M."/>
            <person name="Yamada A."/>
            <person name="Yan M."/>
            <person name="Wang P."/>
            <person name="Xu J."/>
            <person name="Bruns T."/>
            <person name="Baldrian P."/>
            <person name="Vilgalys R."/>
            <person name="Dunand C."/>
            <person name="Henrissat B."/>
            <person name="Grigoriev I.V."/>
            <person name="Hibbett D."/>
            <person name="Nagy L.G."/>
            <person name="Martin F.M."/>
        </authorList>
    </citation>
    <scope>NUCLEOTIDE SEQUENCE</scope>
    <source>
        <strain evidence="11">BED1</strain>
    </source>
</reference>
<feature type="transmembrane region" description="Helical" evidence="9">
    <location>
        <begin position="138"/>
        <end position="158"/>
    </location>
</feature>
<keyword evidence="5 9" id="KW-1133">Transmembrane helix</keyword>
<evidence type="ECO:0000256" key="3">
    <source>
        <dbReference type="ARBA" id="ARBA00022448"/>
    </source>
</evidence>
<feature type="transmembrane region" description="Helical" evidence="9">
    <location>
        <begin position="39"/>
        <end position="64"/>
    </location>
</feature>
<dbReference type="PROSITE" id="PS00217">
    <property type="entry name" value="SUGAR_TRANSPORT_2"/>
    <property type="match status" value="1"/>
</dbReference>
<dbReference type="InterPro" id="IPR005829">
    <property type="entry name" value="Sugar_transporter_CS"/>
</dbReference>
<feature type="transmembrane region" description="Helical" evidence="9">
    <location>
        <begin position="112"/>
        <end position="132"/>
    </location>
</feature>
<feature type="transmembrane region" description="Helical" evidence="9">
    <location>
        <begin position="170"/>
        <end position="189"/>
    </location>
</feature>
<evidence type="ECO:0000256" key="2">
    <source>
        <dbReference type="ARBA" id="ARBA00010992"/>
    </source>
</evidence>
<evidence type="ECO:0000256" key="7">
    <source>
        <dbReference type="ARBA" id="ARBA00049119"/>
    </source>
</evidence>
<feature type="transmembrane region" description="Helical" evidence="9">
    <location>
        <begin position="422"/>
        <end position="448"/>
    </location>
</feature>
<proteinExistence type="inferred from homology"/>